<keyword evidence="6" id="KW-1185">Reference proteome</keyword>
<protein>
    <submittedName>
        <fullName evidence="5">Uncharacterized protein</fullName>
    </submittedName>
</protein>
<evidence type="ECO:0000256" key="3">
    <source>
        <dbReference type="ARBA" id="ARBA00023002"/>
    </source>
</evidence>
<dbReference type="AlphaFoldDB" id="A0ABD3RVY2"/>
<feature type="region of interest" description="Disordered" evidence="4">
    <location>
        <begin position="508"/>
        <end position="542"/>
    </location>
</feature>
<comment type="caution">
    <text evidence="5">The sequence shown here is derived from an EMBL/GenBank/DDBJ whole genome shotgun (WGS) entry which is preliminary data.</text>
</comment>
<dbReference type="InterPro" id="IPR036188">
    <property type="entry name" value="FAD/NAD-bd_sf"/>
</dbReference>
<feature type="region of interest" description="Disordered" evidence="4">
    <location>
        <begin position="17"/>
        <end position="40"/>
    </location>
</feature>
<proteinExistence type="predicted"/>
<dbReference type="PANTHER" id="PTHR23023">
    <property type="entry name" value="DIMETHYLANILINE MONOOXYGENASE"/>
    <property type="match status" value="1"/>
</dbReference>
<sequence length="650" mass="74674">MKSTPCGVWRLPRAPTDNVECDNVDDGYDDDDDDDDDASARDVDDRVYDELWTNAVAHCYEYHDHTFHEHFDGESPTIFFPLRDVNEYLVKRVTKNRADFFDDYFVFDTRVEYVRETTDGASGSDGTWDGGRRGGFLVTLHHLPSGRKYDRVFDRCVWAAGENRVGSIPKSLRDVFIDGGAVFGGGWKCEHVGGGGIEGEKHIEKEMGRTEDDSIVFVFHSAETHSIRTHCPNRNVLIIGGESSAEDMALQCLKWNASHVDVATRQDDWCLINSTTQWPGDRVRVHLEVEVCSVEYGNVALRHVMTKWPCGYVPSSNDEGNGQYDNDGRAVILKDIRTVILCTGYDANLNMLDPRLRPECEMIPKYNMGDHHPSIFVSDINWSKWKMKNGDNAAHEYTGDVDGGRKRMIRKNYNHPDMHRGILFKNPNMMYLCEHGSDIPLLSLDVHAWLLCSYLTRRVPMPTVDELRTANIQQYMDQMHLPTIRYDCDEAYHEILYSKVEYWGELEESSSSEDDNLDSDDNHDEDEEEEEEEEEDSPADLDEIEYEKYQLRLLCRVMEEGGYPGLCIGNYESLNEYGNRLIKYSFLSDETRHCLKADHPEDSEWRTFRDADEQAKSVASLYTGTKARPLNKRWMDINDGRRTTIRNGGV</sequence>
<gene>
    <name evidence="5" type="ORF">ACHAXA_000433</name>
</gene>
<name>A0ABD3RVY2_9STRA</name>
<keyword evidence="2" id="KW-0274">FAD</keyword>
<dbReference type="SUPFAM" id="SSF51905">
    <property type="entry name" value="FAD/NAD(P)-binding domain"/>
    <property type="match status" value="1"/>
</dbReference>
<dbReference type="GO" id="GO:0016491">
    <property type="term" value="F:oxidoreductase activity"/>
    <property type="evidence" value="ECO:0007669"/>
    <property type="project" value="UniProtKB-KW"/>
</dbReference>
<evidence type="ECO:0000256" key="1">
    <source>
        <dbReference type="ARBA" id="ARBA00022630"/>
    </source>
</evidence>
<evidence type="ECO:0000256" key="2">
    <source>
        <dbReference type="ARBA" id="ARBA00022827"/>
    </source>
</evidence>
<dbReference type="InterPro" id="IPR050346">
    <property type="entry name" value="FMO-like"/>
</dbReference>
<keyword evidence="3" id="KW-0560">Oxidoreductase</keyword>
<dbReference type="EMBL" id="JALLPB020000152">
    <property type="protein sequence ID" value="KAL3816355.1"/>
    <property type="molecule type" value="Genomic_DNA"/>
</dbReference>
<organism evidence="5 6">
    <name type="scientific">Cyclostephanos tholiformis</name>
    <dbReference type="NCBI Taxonomy" id="382380"/>
    <lineage>
        <taxon>Eukaryota</taxon>
        <taxon>Sar</taxon>
        <taxon>Stramenopiles</taxon>
        <taxon>Ochrophyta</taxon>
        <taxon>Bacillariophyta</taxon>
        <taxon>Coscinodiscophyceae</taxon>
        <taxon>Thalassiosirophycidae</taxon>
        <taxon>Stephanodiscales</taxon>
        <taxon>Stephanodiscaceae</taxon>
        <taxon>Cyclostephanos</taxon>
    </lineage>
</organism>
<dbReference type="Gene3D" id="3.50.50.60">
    <property type="entry name" value="FAD/NAD(P)-binding domain"/>
    <property type="match status" value="2"/>
</dbReference>
<dbReference type="Proteomes" id="UP001530377">
    <property type="component" value="Unassembled WGS sequence"/>
</dbReference>
<keyword evidence="1" id="KW-0285">Flavoprotein</keyword>
<evidence type="ECO:0000313" key="6">
    <source>
        <dbReference type="Proteomes" id="UP001530377"/>
    </source>
</evidence>
<reference evidence="5 6" key="1">
    <citation type="submission" date="2024-10" db="EMBL/GenBank/DDBJ databases">
        <title>Updated reference genomes for cyclostephanoid diatoms.</title>
        <authorList>
            <person name="Roberts W.R."/>
            <person name="Alverson A.J."/>
        </authorList>
    </citation>
    <scope>NUCLEOTIDE SEQUENCE [LARGE SCALE GENOMIC DNA]</scope>
    <source>
        <strain evidence="5 6">AJA228-03</strain>
    </source>
</reference>
<accession>A0ABD3RVY2</accession>
<evidence type="ECO:0000256" key="4">
    <source>
        <dbReference type="SAM" id="MobiDB-lite"/>
    </source>
</evidence>
<feature type="compositionally biased region" description="Acidic residues" evidence="4">
    <location>
        <begin position="19"/>
        <end position="37"/>
    </location>
</feature>
<evidence type="ECO:0000313" key="5">
    <source>
        <dbReference type="EMBL" id="KAL3816355.1"/>
    </source>
</evidence>